<dbReference type="EMBL" id="PQWO01000008">
    <property type="protein sequence ID" value="PZD72818.1"/>
    <property type="molecule type" value="Genomic_DNA"/>
</dbReference>
<gene>
    <name evidence="1" type="ORF">C1752_03293</name>
</gene>
<name>A0A2W1JH17_9CYAN</name>
<dbReference type="Proteomes" id="UP000248857">
    <property type="component" value="Unassembled WGS sequence"/>
</dbReference>
<organism evidence="1 2">
    <name type="scientific">Acaryochloris thomasi RCC1774</name>
    <dbReference type="NCBI Taxonomy" id="1764569"/>
    <lineage>
        <taxon>Bacteria</taxon>
        <taxon>Bacillati</taxon>
        <taxon>Cyanobacteriota</taxon>
        <taxon>Cyanophyceae</taxon>
        <taxon>Acaryochloridales</taxon>
        <taxon>Acaryochloridaceae</taxon>
        <taxon>Acaryochloris</taxon>
        <taxon>Acaryochloris thomasi</taxon>
    </lineage>
</organism>
<proteinExistence type="predicted"/>
<sequence>MKALMLPLTTLLALSTLEAVQASEGHLLNASLKVHSSQLRGRRRHSSPQHFHRFRPHPFKQRRLRRKFPFKRKRVFLQPHPGIHYRQYIRPFPSLKNSHHSHREFYPHDYHPVRRKIRIRPGRVTVNPEEAKTPRRIYVNSVPELEPIHTLPAEFVGPDGQYDRQGLAKQITLKMGQDPELEPLLKTLEITQQDSRVIFKGQLPNQTVLDKLVAISKATRGVQTIETQQVVILATNQSQLE</sequence>
<protein>
    <recommendedName>
        <fullName evidence="3">BON domain-containing protein</fullName>
    </recommendedName>
</protein>
<dbReference type="AlphaFoldDB" id="A0A2W1JH17"/>
<evidence type="ECO:0000313" key="2">
    <source>
        <dbReference type="Proteomes" id="UP000248857"/>
    </source>
</evidence>
<reference evidence="1 2" key="1">
    <citation type="journal article" date="2018" name="Sci. Rep.">
        <title>A novel species of the marine cyanobacterium Acaryochloris with a unique pigment content and lifestyle.</title>
        <authorList>
            <person name="Partensky F."/>
            <person name="Six C."/>
            <person name="Ratin M."/>
            <person name="Garczarek L."/>
            <person name="Vaulot D."/>
            <person name="Probert I."/>
            <person name="Calteau A."/>
            <person name="Gourvil P."/>
            <person name="Marie D."/>
            <person name="Grebert T."/>
            <person name="Bouchier C."/>
            <person name="Le Panse S."/>
            <person name="Gachenot M."/>
            <person name="Rodriguez F."/>
            <person name="Garrido J.L."/>
        </authorList>
    </citation>
    <scope>NUCLEOTIDE SEQUENCE [LARGE SCALE GENOMIC DNA]</scope>
    <source>
        <strain evidence="1 2">RCC1774</strain>
    </source>
</reference>
<evidence type="ECO:0008006" key="3">
    <source>
        <dbReference type="Google" id="ProtNLM"/>
    </source>
</evidence>
<accession>A0A2W1JH17</accession>
<evidence type="ECO:0000313" key="1">
    <source>
        <dbReference type="EMBL" id="PZD72818.1"/>
    </source>
</evidence>
<comment type="caution">
    <text evidence="1">The sequence shown here is derived from an EMBL/GenBank/DDBJ whole genome shotgun (WGS) entry which is preliminary data.</text>
</comment>
<keyword evidence="2" id="KW-1185">Reference proteome</keyword>